<evidence type="ECO:0000313" key="2">
    <source>
        <dbReference type="EnsemblProtists" id="EKX33255"/>
    </source>
</evidence>
<evidence type="ECO:0000313" key="3">
    <source>
        <dbReference type="Proteomes" id="UP000011087"/>
    </source>
</evidence>
<reference evidence="3" key="2">
    <citation type="submission" date="2012-11" db="EMBL/GenBank/DDBJ databases">
        <authorList>
            <person name="Kuo A."/>
            <person name="Curtis B.A."/>
            <person name="Tanifuji G."/>
            <person name="Burki F."/>
            <person name="Gruber A."/>
            <person name="Irimia M."/>
            <person name="Maruyama S."/>
            <person name="Arias M.C."/>
            <person name="Ball S.G."/>
            <person name="Gile G.H."/>
            <person name="Hirakawa Y."/>
            <person name="Hopkins J.F."/>
            <person name="Rensing S.A."/>
            <person name="Schmutz J."/>
            <person name="Symeonidi A."/>
            <person name="Elias M."/>
            <person name="Eveleigh R.J."/>
            <person name="Herman E.K."/>
            <person name="Klute M.J."/>
            <person name="Nakayama T."/>
            <person name="Obornik M."/>
            <person name="Reyes-Prieto A."/>
            <person name="Armbrust E.V."/>
            <person name="Aves S.J."/>
            <person name="Beiko R.G."/>
            <person name="Coutinho P."/>
            <person name="Dacks J.B."/>
            <person name="Durnford D.G."/>
            <person name="Fast N.M."/>
            <person name="Green B.R."/>
            <person name="Grisdale C."/>
            <person name="Hempe F."/>
            <person name="Henrissat B."/>
            <person name="Hoppner M.P."/>
            <person name="Ishida K.-I."/>
            <person name="Kim E."/>
            <person name="Koreny L."/>
            <person name="Kroth P.G."/>
            <person name="Liu Y."/>
            <person name="Malik S.-B."/>
            <person name="Maier U.G."/>
            <person name="McRose D."/>
            <person name="Mock T."/>
            <person name="Neilson J.A."/>
            <person name="Onodera N.T."/>
            <person name="Poole A.M."/>
            <person name="Pritham E.J."/>
            <person name="Richards T.A."/>
            <person name="Rocap G."/>
            <person name="Roy S.W."/>
            <person name="Sarai C."/>
            <person name="Schaack S."/>
            <person name="Shirato S."/>
            <person name="Slamovits C.H."/>
            <person name="Spencer D.F."/>
            <person name="Suzuki S."/>
            <person name="Worden A.Z."/>
            <person name="Zauner S."/>
            <person name="Barry K."/>
            <person name="Bell C."/>
            <person name="Bharti A.K."/>
            <person name="Crow J.A."/>
            <person name="Grimwood J."/>
            <person name="Kramer R."/>
            <person name="Lindquist E."/>
            <person name="Lucas S."/>
            <person name="Salamov A."/>
            <person name="McFadden G.I."/>
            <person name="Lane C.E."/>
            <person name="Keeling P.J."/>
            <person name="Gray M.W."/>
            <person name="Grigoriev I.V."/>
            <person name="Archibald J.M."/>
        </authorList>
    </citation>
    <scope>NUCLEOTIDE SEQUENCE</scope>
    <source>
        <strain evidence="3">CCMP2712</strain>
    </source>
</reference>
<dbReference type="AlphaFoldDB" id="L1IBP0"/>
<dbReference type="PROSITE" id="PS51257">
    <property type="entry name" value="PROKAR_LIPOPROTEIN"/>
    <property type="match status" value="1"/>
</dbReference>
<gene>
    <name evidence="1" type="ORF">GUITHDRAFT_81639</name>
</gene>
<proteinExistence type="predicted"/>
<name>L1IBP0_GUITC</name>
<dbReference type="Proteomes" id="UP000011087">
    <property type="component" value="Unassembled WGS sequence"/>
</dbReference>
<reference evidence="2" key="3">
    <citation type="submission" date="2016-03" db="UniProtKB">
        <authorList>
            <consortium name="EnsemblProtists"/>
        </authorList>
    </citation>
    <scope>IDENTIFICATION</scope>
</reference>
<keyword evidence="3" id="KW-1185">Reference proteome</keyword>
<dbReference type="PANTHER" id="PTHR35706:SF1">
    <property type="entry name" value="EMBRYOGENESIS-LIKE PROTEIN"/>
    <property type="match status" value="1"/>
</dbReference>
<reference evidence="1 3" key="1">
    <citation type="journal article" date="2012" name="Nature">
        <title>Algal genomes reveal evolutionary mosaicism and the fate of nucleomorphs.</title>
        <authorList>
            <consortium name="DOE Joint Genome Institute"/>
            <person name="Curtis B.A."/>
            <person name="Tanifuji G."/>
            <person name="Burki F."/>
            <person name="Gruber A."/>
            <person name="Irimia M."/>
            <person name="Maruyama S."/>
            <person name="Arias M.C."/>
            <person name="Ball S.G."/>
            <person name="Gile G.H."/>
            <person name="Hirakawa Y."/>
            <person name="Hopkins J.F."/>
            <person name="Kuo A."/>
            <person name="Rensing S.A."/>
            <person name="Schmutz J."/>
            <person name="Symeonidi A."/>
            <person name="Elias M."/>
            <person name="Eveleigh R.J."/>
            <person name="Herman E.K."/>
            <person name="Klute M.J."/>
            <person name="Nakayama T."/>
            <person name="Obornik M."/>
            <person name="Reyes-Prieto A."/>
            <person name="Armbrust E.V."/>
            <person name="Aves S.J."/>
            <person name="Beiko R.G."/>
            <person name="Coutinho P."/>
            <person name="Dacks J.B."/>
            <person name="Durnford D.G."/>
            <person name="Fast N.M."/>
            <person name="Green B.R."/>
            <person name="Grisdale C.J."/>
            <person name="Hempel F."/>
            <person name="Henrissat B."/>
            <person name="Hoppner M.P."/>
            <person name="Ishida K."/>
            <person name="Kim E."/>
            <person name="Koreny L."/>
            <person name="Kroth P.G."/>
            <person name="Liu Y."/>
            <person name="Malik S.B."/>
            <person name="Maier U.G."/>
            <person name="McRose D."/>
            <person name="Mock T."/>
            <person name="Neilson J.A."/>
            <person name="Onodera N.T."/>
            <person name="Poole A.M."/>
            <person name="Pritham E.J."/>
            <person name="Richards T.A."/>
            <person name="Rocap G."/>
            <person name="Roy S.W."/>
            <person name="Sarai C."/>
            <person name="Schaack S."/>
            <person name="Shirato S."/>
            <person name="Slamovits C.H."/>
            <person name="Spencer D.F."/>
            <person name="Suzuki S."/>
            <person name="Worden A.Z."/>
            <person name="Zauner S."/>
            <person name="Barry K."/>
            <person name="Bell C."/>
            <person name="Bharti A.K."/>
            <person name="Crow J.A."/>
            <person name="Grimwood J."/>
            <person name="Kramer R."/>
            <person name="Lindquist E."/>
            <person name="Lucas S."/>
            <person name="Salamov A."/>
            <person name="McFadden G.I."/>
            <person name="Lane C.E."/>
            <person name="Keeling P.J."/>
            <person name="Gray M.W."/>
            <person name="Grigoriev I.V."/>
            <person name="Archibald J.M."/>
        </authorList>
    </citation>
    <scope>NUCLEOTIDE SEQUENCE</scope>
    <source>
        <strain evidence="1 3">CCMP2712</strain>
    </source>
</reference>
<dbReference type="InterPro" id="IPR053325">
    <property type="entry name" value="H3-Acetyl_Activator"/>
</dbReference>
<protein>
    <submittedName>
        <fullName evidence="1 2">Uncharacterized protein</fullName>
    </submittedName>
</protein>
<dbReference type="OrthoDB" id="273230at2759"/>
<dbReference type="EMBL" id="JH993149">
    <property type="protein sequence ID" value="EKX33255.1"/>
    <property type="molecule type" value="Genomic_DNA"/>
</dbReference>
<dbReference type="OMA" id="NESICGH"/>
<dbReference type="PaxDb" id="55529-EKX33255"/>
<dbReference type="GeneID" id="17289999"/>
<organism evidence="1">
    <name type="scientific">Guillardia theta (strain CCMP2712)</name>
    <name type="common">Cryptophyte</name>
    <dbReference type="NCBI Taxonomy" id="905079"/>
    <lineage>
        <taxon>Eukaryota</taxon>
        <taxon>Cryptophyceae</taxon>
        <taxon>Pyrenomonadales</taxon>
        <taxon>Geminigeraceae</taxon>
        <taxon>Guillardia</taxon>
    </lineage>
</organism>
<sequence>MPRLLHPCAGVFGSACRSFSNQSDLDLNCKLQDIDELFVEARELLSDALDSFGTTYFEDDLDDAREMVDKCLTTYTALLAELPEEQRNAVKRGMGMKMEQLKQELQSVLEMLTQDKEPEGRKED</sequence>
<accession>L1IBP0</accession>
<dbReference type="RefSeq" id="XP_005820235.1">
    <property type="nucleotide sequence ID" value="XM_005820178.1"/>
</dbReference>
<evidence type="ECO:0000313" key="1">
    <source>
        <dbReference type="EMBL" id="EKX33255.1"/>
    </source>
</evidence>
<dbReference type="HOGENOM" id="CLU_2008289_0_0_1"/>
<dbReference type="PANTHER" id="PTHR35706">
    <property type="entry name" value="F14O23.11 PROTEIN"/>
    <property type="match status" value="1"/>
</dbReference>
<dbReference type="KEGG" id="gtt:GUITHDRAFT_81639"/>
<dbReference type="EnsemblProtists" id="EKX33255">
    <property type="protein sequence ID" value="EKX33255"/>
    <property type="gene ID" value="GUITHDRAFT_81639"/>
</dbReference>